<evidence type="ECO:0000256" key="18">
    <source>
        <dbReference type="ARBA" id="ARBA00023268"/>
    </source>
</evidence>
<evidence type="ECO:0000256" key="20">
    <source>
        <dbReference type="ARBA" id="ARBA00034003"/>
    </source>
</evidence>
<dbReference type="CDD" id="cd04862">
    <property type="entry name" value="PaeLigD_Pol_like"/>
    <property type="match status" value="1"/>
</dbReference>
<keyword evidence="12" id="KW-0067">ATP-binding</keyword>
<feature type="domain" description="ATP-dependent DNA ligase family profile" evidence="22">
    <location>
        <begin position="324"/>
        <end position="451"/>
    </location>
</feature>
<dbReference type="Gene3D" id="2.40.50.140">
    <property type="entry name" value="Nucleic acid-binding proteins"/>
    <property type="match status" value="1"/>
</dbReference>
<dbReference type="AlphaFoldDB" id="A0A316CBW8"/>
<dbReference type="SUPFAM" id="SSF56091">
    <property type="entry name" value="DNA ligase/mRNA capping enzyme, catalytic domain"/>
    <property type="match status" value="1"/>
</dbReference>
<dbReference type="InterPro" id="IPR012310">
    <property type="entry name" value="DNA_ligase_ATP-dep_cent"/>
</dbReference>
<dbReference type="GO" id="GO:0006310">
    <property type="term" value="P:DNA recombination"/>
    <property type="evidence" value="ECO:0007669"/>
    <property type="project" value="UniProtKB-KW"/>
</dbReference>
<comment type="cofactor">
    <cofactor evidence="1">
        <name>Mn(2+)</name>
        <dbReference type="ChEBI" id="CHEBI:29035"/>
    </cofactor>
</comment>
<dbReference type="GO" id="GO:0006281">
    <property type="term" value="P:DNA repair"/>
    <property type="evidence" value="ECO:0007669"/>
    <property type="project" value="UniProtKB-KW"/>
</dbReference>
<dbReference type="CDD" id="cd07906">
    <property type="entry name" value="Adenylation_DNA_ligase_LigD_LigC"/>
    <property type="match status" value="1"/>
</dbReference>
<dbReference type="NCBIfam" id="TIGR02777">
    <property type="entry name" value="LigD_PE_dom"/>
    <property type="match status" value="1"/>
</dbReference>
<evidence type="ECO:0000256" key="15">
    <source>
        <dbReference type="ARBA" id="ARBA00023172"/>
    </source>
</evidence>
<feature type="compositionally biased region" description="Basic and acidic residues" evidence="21">
    <location>
        <begin position="544"/>
        <end position="553"/>
    </location>
</feature>
<feature type="region of interest" description="Disordered" evidence="21">
    <location>
        <begin position="527"/>
        <end position="569"/>
    </location>
</feature>
<evidence type="ECO:0000256" key="21">
    <source>
        <dbReference type="SAM" id="MobiDB-lite"/>
    </source>
</evidence>
<dbReference type="NCBIfam" id="TIGR02779">
    <property type="entry name" value="NHEJ_ligase_lig"/>
    <property type="match status" value="1"/>
</dbReference>
<dbReference type="GO" id="GO:0003677">
    <property type="term" value="F:DNA binding"/>
    <property type="evidence" value="ECO:0007669"/>
    <property type="project" value="UniProtKB-KW"/>
</dbReference>
<dbReference type="InterPro" id="IPR012340">
    <property type="entry name" value="NA-bd_OB-fold"/>
</dbReference>
<keyword evidence="5" id="KW-0548">Nucleotidyltransferase</keyword>
<gene>
    <name evidence="23" type="ORF">C7441_1025</name>
</gene>
<proteinExistence type="predicted"/>
<comment type="catalytic activity">
    <reaction evidence="20">
        <text>ATP + (deoxyribonucleotide)n-3'-hydroxyl + 5'-phospho-(deoxyribonucleotide)m = (deoxyribonucleotide)n+m + AMP + diphosphate.</text>
        <dbReference type="EC" id="6.5.1.1"/>
    </reaction>
</comment>
<dbReference type="SUPFAM" id="SSF50249">
    <property type="entry name" value="Nucleic acid-binding proteins"/>
    <property type="match status" value="1"/>
</dbReference>
<evidence type="ECO:0000256" key="14">
    <source>
        <dbReference type="ARBA" id="ARBA00023125"/>
    </source>
</evidence>
<dbReference type="InterPro" id="IPR033651">
    <property type="entry name" value="PaeLigD_Pol-like"/>
</dbReference>
<protein>
    <recommendedName>
        <fullName evidence="2">DNA ligase (ATP)</fullName>
        <ecNumber evidence="2">6.5.1.1</ecNumber>
    </recommendedName>
    <alternativeName>
        <fullName evidence="19">NHEJ DNA polymerase</fullName>
    </alternativeName>
</protein>
<dbReference type="GO" id="GO:0005524">
    <property type="term" value="F:ATP binding"/>
    <property type="evidence" value="ECO:0007669"/>
    <property type="project" value="UniProtKB-KW"/>
</dbReference>
<keyword evidence="3 23" id="KW-0436">Ligase</keyword>
<keyword evidence="24" id="KW-1185">Reference proteome</keyword>
<dbReference type="GO" id="GO:0046872">
    <property type="term" value="F:metal ion binding"/>
    <property type="evidence" value="ECO:0007669"/>
    <property type="project" value="UniProtKB-KW"/>
</dbReference>
<keyword evidence="17" id="KW-0464">Manganese</keyword>
<dbReference type="InterPro" id="IPR014144">
    <property type="entry name" value="LigD_PE_domain"/>
</dbReference>
<name>A0A316CBW8_PSESE</name>
<dbReference type="NCBIfam" id="TIGR02776">
    <property type="entry name" value="NHEJ_ligase_prk"/>
    <property type="match status" value="1"/>
</dbReference>
<dbReference type="GO" id="GO:0004527">
    <property type="term" value="F:exonuclease activity"/>
    <property type="evidence" value="ECO:0007669"/>
    <property type="project" value="UniProtKB-KW"/>
</dbReference>
<evidence type="ECO:0000256" key="2">
    <source>
        <dbReference type="ARBA" id="ARBA00012727"/>
    </source>
</evidence>
<evidence type="ECO:0000256" key="12">
    <source>
        <dbReference type="ARBA" id="ARBA00022840"/>
    </source>
</evidence>
<dbReference type="NCBIfam" id="NF004628">
    <property type="entry name" value="PRK05972.1"/>
    <property type="match status" value="1"/>
</dbReference>
<evidence type="ECO:0000313" key="24">
    <source>
        <dbReference type="Proteomes" id="UP000245396"/>
    </source>
</evidence>
<dbReference type="Gene3D" id="3.90.920.10">
    <property type="entry name" value="DNA primase, PRIM domain"/>
    <property type="match status" value="1"/>
</dbReference>
<evidence type="ECO:0000259" key="22">
    <source>
        <dbReference type="PROSITE" id="PS50160"/>
    </source>
</evidence>
<evidence type="ECO:0000313" key="23">
    <source>
        <dbReference type="EMBL" id="PWJ85567.1"/>
    </source>
</evidence>
<dbReference type="Pfam" id="PF13298">
    <property type="entry name" value="LigD_N"/>
    <property type="match status" value="1"/>
</dbReference>
<feature type="region of interest" description="Disordered" evidence="21">
    <location>
        <begin position="1"/>
        <end position="34"/>
    </location>
</feature>
<evidence type="ECO:0000256" key="6">
    <source>
        <dbReference type="ARBA" id="ARBA00022722"/>
    </source>
</evidence>
<evidence type="ECO:0000256" key="1">
    <source>
        <dbReference type="ARBA" id="ARBA00001936"/>
    </source>
</evidence>
<dbReference type="EC" id="6.5.1.1" evidence="2"/>
<dbReference type="InterPro" id="IPR012309">
    <property type="entry name" value="DNA_ligase_ATP-dep_C"/>
</dbReference>
<dbReference type="Gene3D" id="3.30.1490.70">
    <property type="match status" value="1"/>
</dbReference>
<feature type="region of interest" description="Disordered" evidence="21">
    <location>
        <begin position="191"/>
        <end position="220"/>
    </location>
</feature>
<keyword evidence="13" id="KW-0239">DNA-directed DNA polymerase</keyword>
<evidence type="ECO:0000256" key="17">
    <source>
        <dbReference type="ARBA" id="ARBA00023211"/>
    </source>
</evidence>
<evidence type="ECO:0000256" key="5">
    <source>
        <dbReference type="ARBA" id="ARBA00022695"/>
    </source>
</evidence>
<dbReference type="Proteomes" id="UP000245396">
    <property type="component" value="Unassembled WGS sequence"/>
</dbReference>
<dbReference type="Pfam" id="PF21686">
    <property type="entry name" value="LigD_Prim-Pol"/>
    <property type="match status" value="1"/>
</dbReference>
<dbReference type="CDD" id="cd07971">
    <property type="entry name" value="OBF_DNA_ligase_LigD"/>
    <property type="match status" value="1"/>
</dbReference>
<evidence type="ECO:0000256" key="16">
    <source>
        <dbReference type="ARBA" id="ARBA00023204"/>
    </source>
</evidence>
<dbReference type="PANTHER" id="PTHR42705">
    <property type="entry name" value="BIFUNCTIONAL NON-HOMOLOGOUS END JOINING PROTEIN LIGD"/>
    <property type="match status" value="1"/>
</dbReference>
<dbReference type="Gene3D" id="3.30.470.30">
    <property type="entry name" value="DNA ligase/mRNA capping enzyme"/>
    <property type="match status" value="1"/>
</dbReference>
<keyword evidence="14" id="KW-0238">DNA-binding</keyword>
<dbReference type="Pfam" id="PF04679">
    <property type="entry name" value="DNA_ligase_A_C"/>
    <property type="match status" value="1"/>
</dbReference>
<dbReference type="PANTHER" id="PTHR42705:SF2">
    <property type="entry name" value="BIFUNCTIONAL NON-HOMOLOGOUS END JOINING PROTEIN LIGD"/>
    <property type="match status" value="1"/>
</dbReference>
<keyword evidence="15" id="KW-0233">DNA recombination</keyword>
<evidence type="ECO:0000256" key="7">
    <source>
        <dbReference type="ARBA" id="ARBA00022723"/>
    </source>
</evidence>
<dbReference type="InterPro" id="IPR014146">
    <property type="entry name" value="LigD_ligase_dom"/>
</dbReference>
<keyword evidence="8" id="KW-0547">Nucleotide-binding</keyword>
<keyword evidence="10" id="KW-0378">Hydrolase</keyword>
<dbReference type="InterPro" id="IPR052171">
    <property type="entry name" value="NHEJ_LigD"/>
</dbReference>
<evidence type="ECO:0000256" key="4">
    <source>
        <dbReference type="ARBA" id="ARBA00022679"/>
    </source>
</evidence>
<dbReference type="OrthoDB" id="9802472at2"/>
<comment type="caution">
    <text evidence="23">The sequence shown here is derived from an EMBL/GenBank/DDBJ whole genome shotgun (WGS) entry which is preliminary data.</text>
</comment>
<dbReference type="InterPro" id="IPR014143">
    <property type="entry name" value="NHEJ_ligase_prk"/>
</dbReference>
<dbReference type="Pfam" id="PF01068">
    <property type="entry name" value="DNA_ligase_A_M"/>
    <property type="match status" value="1"/>
</dbReference>
<evidence type="ECO:0000256" key="3">
    <source>
        <dbReference type="ARBA" id="ARBA00022598"/>
    </source>
</evidence>
<evidence type="ECO:0000256" key="11">
    <source>
        <dbReference type="ARBA" id="ARBA00022839"/>
    </source>
</evidence>
<feature type="compositionally biased region" description="Basic and acidic residues" evidence="21">
    <location>
        <begin position="10"/>
        <end position="22"/>
    </location>
</feature>
<keyword evidence="6" id="KW-0540">Nuclease</keyword>
<reference evidence="23 24" key="1">
    <citation type="submission" date="2018-05" db="EMBL/GenBank/DDBJ databases">
        <title>Genomic Encyclopedia of Type Strains, Phase IV (KMG-IV): sequencing the most valuable type-strain genomes for metagenomic binning, comparative biology and taxonomic classification.</title>
        <authorList>
            <person name="Goeker M."/>
        </authorList>
    </citation>
    <scope>NUCLEOTIDE SEQUENCE [LARGE SCALE GENOMIC DNA]</scope>
    <source>
        <strain evidence="23 24">DSM 6986</strain>
    </source>
</reference>
<evidence type="ECO:0000256" key="10">
    <source>
        <dbReference type="ARBA" id="ARBA00022801"/>
    </source>
</evidence>
<organism evidence="23 24">
    <name type="scientific">Pseudaminobacter salicylatoxidans</name>
    <dbReference type="NCBI Taxonomy" id="93369"/>
    <lineage>
        <taxon>Bacteria</taxon>
        <taxon>Pseudomonadati</taxon>
        <taxon>Pseudomonadota</taxon>
        <taxon>Alphaproteobacteria</taxon>
        <taxon>Hyphomicrobiales</taxon>
        <taxon>Phyllobacteriaceae</taxon>
        <taxon>Pseudaminobacter</taxon>
    </lineage>
</organism>
<evidence type="ECO:0000256" key="13">
    <source>
        <dbReference type="ARBA" id="ARBA00022932"/>
    </source>
</evidence>
<keyword evidence="11" id="KW-0269">Exonuclease</keyword>
<dbReference type="STRING" id="1192868.GCA_000304395_00655"/>
<dbReference type="InterPro" id="IPR014145">
    <property type="entry name" value="LigD_pol_dom"/>
</dbReference>
<keyword evidence="7" id="KW-0479">Metal-binding</keyword>
<dbReference type="PROSITE" id="PS50160">
    <property type="entry name" value="DNA_LIGASE_A3"/>
    <property type="match status" value="1"/>
</dbReference>
<evidence type="ECO:0000256" key="9">
    <source>
        <dbReference type="ARBA" id="ARBA00022763"/>
    </source>
</evidence>
<keyword evidence="16" id="KW-0234">DNA repair</keyword>
<dbReference type="GO" id="GO:0003910">
    <property type="term" value="F:DNA ligase (ATP) activity"/>
    <property type="evidence" value="ECO:0007669"/>
    <property type="project" value="UniProtKB-EC"/>
</dbReference>
<dbReference type="NCBIfam" id="TIGR02778">
    <property type="entry name" value="ligD_pol"/>
    <property type="match status" value="1"/>
</dbReference>
<accession>A0A316CBW8</accession>
<dbReference type="EMBL" id="QGGG01000002">
    <property type="protein sequence ID" value="PWJ85567.1"/>
    <property type="molecule type" value="Genomic_DNA"/>
</dbReference>
<dbReference type="GO" id="GO:0003887">
    <property type="term" value="F:DNA-directed DNA polymerase activity"/>
    <property type="evidence" value="ECO:0007669"/>
    <property type="project" value="UniProtKB-KW"/>
</dbReference>
<sequence>MVAPLQQYQAKRDFRRTREPSGRAKPGKSPRPGGIFVIQKHAATRLHYDFRLEHDGVLWSWAVTRGPSLDPSEKRLAVHVEDHPIEYASFEGTIPKGQYGGGSVLVWDEGTWAPDGDPAAGMKKGHIEFELKGNKLNGRWHLVRLRPRPGEKRDNWLLIKGDDAFARPGEDILEQAPDSVKSGLSIDEIGKISPATWQSRPKGKAAAQQETRKAKPVARRGSTRIARLPGFIEPCLATLKSSPPSGAEWVHEVKFDGYRMQAHIENGKTRLLTRTGLDWTERFGERIPKALAMLDCGNAIIDGEIVVLADNGVSSFSALQAALSEGRSERLVYYLFDLLFLDGKDLRSEPLVERKAKLQNLLGNTDGNGVLRFSEHFVQPGQTMLRHACRMGLEGVVSKRADAPYSSGRVGDWIKSKCTLRQEFVILGYLPSDKAGRDLRSLVVGYRGGGELKSAGHVGTGFNAANARDLRETLDGIKTGRAPITGPAGQEKGVVWVKPELVAEVEFRSWTADGNIRHASFQGLREDKPADEVVAETTETAQDAGRDKPEKRSRASAAKAKGTSSVTLSSPDKVLWPEAGLTKAGLLEHYEQVWPRMERFVVNRPLALVRAPDGVGSGQRFFQKHASPGMPDSIARMSDPHDKEELLYIKDFNGLAALVQLGVVEIHLWGSTIDALDTPDQIVFDLDPDEGLGVNEVRAATLDVRDRLEQVGLPHLVKTSGGKGFHVIVPLKPKADWATVKTFAHDFAKAMEQSDPGLYTATLSKSARKGRIFIDYLRNARGSTTVAPYSTRAKPTATVSVPITWDGVEAGVGPGHFTVDGKPLAKALKDADPWAAYDKLRRALKG</sequence>
<evidence type="ECO:0000256" key="19">
    <source>
        <dbReference type="ARBA" id="ARBA00029943"/>
    </source>
</evidence>
<keyword evidence="9" id="KW-0227">DNA damage</keyword>
<evidence type="ECO:0000256" key="8">
    <source>
        <dbReference type="ARBA" id="ARBA00022741"/>
    </source>
</evidence>
<keyword evidence="4" id="KW-0808">Transferase</keyword>
<keyword evidence="18" id="KW-0511">Multifunctional enzyme</keyword>